<dbReference type="Gene3D" id="1.10.8.10">
    <property type="entry name" value="DNA helicase RuvA subunit, C-terminal domain"/>
    <property type="match status" value="1"/>
</dbReference>
<protein>
    <recommendedName>
        <fullName evidence="1">UV excision repair protein RAD23</fullName>
    </recommendedName>
</protein>
<dbReference type="Proteomes" id="UP000015101">
    <property type="component" value="Unassembled WGS sequence"/>
</dbReference>
<evidence type="ECO:0000256" key="1">
    <source>
        <dbReference type="RuleBase" id="RU367049"/>
    </source>
</evidence>
<comment type="similarity">
    <text evidence="1">Belongs to the RAD23 family.</text>
</comment>
<dbReference type="GO" id="GO:0005737">
    <property type="term" value="C:cytoplasm"/>
    <property type="evidence" value="ECO:0007669"/>
    <property type="project" value="UniProtKB-SubCell"/>
</dbReference>
<dbReference type="HOGENOM" id="CLU_1483557_0_0_1"/>
<accession>T1F4W6</accession>
<proteinExistence type="inferred from homology"/>
<dbReference type="GO" id="GO:0043130">
    <property type="term" value="F:ubiquitin binding"/>
    <property type="evidence" value="ECO:0007669"/>
    <property type="project" value="UniProtKB-UniRule"/>
</dbReference>
<dbReference type="InterPro" id="IPR036353">
    <property type="entry name" value="XPC-bd_sf"/>
</dbReference>
<evidence type="ECO:0000259" key="3">
    <source>
        <dbReference type="PROSITE" id="PS50030"/>
    </source>
</evidence>
<dbReference type="GO" id="GO:0031593">
    <property type="term" value="F:polyubiquitin modification-dependent protein binding"/>
    <property type="evidence" value="ECO:0007669"/>
    <property type="project" value="UniProtKB-UniRule"/>
</dbReference>
<dbReference type="EMBL" id="AMQM01004012">
    <property type="status" value="NOT_ANNOTATED_CDS"/>
    <property type="molecule type" value="Genomic_DNA"/>
</dbReference>
<dbReference type="PRINTS" id="PR01839">
    <property type="entry name" value="RAD23PROTEIN"/>
</dbReference>
<dbReference type="InParanoid" id="T1F4W6"/>
<dbReference type="RefSeq" id="XP_009016891.1">
    <property type="nucleotide sequence ID" value="XM_009018643.1"/>
</dbReference>
<keyword evidence="1" id="KW-0227">DNA damage</keyword>
<organism evidence="5 6">
    <name type="scientific">Helobdella robusta</name>
    <name type="common">Californian leech</name>
    <dbReference type="NCBI Taxonomy" id="6412"/>
    <lineage>
        <taxon>Eukaryota</taxon>
        <taxon>Metazoa</taxon>
        <taxon>Spiralia</taxon>
        <taxon>Lophotrochozoa</taxon>
        <taxon>Annelida</taxon>
        <taxon>Clitellata</taxon>
        <taxon>Hirudinea</taxon>
        <taxon>Rhynchobdellida</taxon>
        <taxon>Glossiphoniidae</taxon>
        <taxon>Helobdella</taxon>
    </lineage>
</organism>
<dbReference type="CTD" id="20203865"/>
<comment type="function">
    <text evidence="1">Multiubiquitin chain receptor involved in modulation of proteasomal degradation. Involved in nucleotide excision repair.</text>
</comment>
<evidence type="ECO:0000313" key="4">
    <source>
        <dbReference type="EMBL" id="ESO04958.1"/>
    </source>
</evidence>
<dbReference type="InterPro" id="IPR015940">
    <property type="entry name" value="UBA"/>
</dbReference>
<sequence length="182" mass="21699">MEGGEQIYDEEQQELQRHRQIQQEPQIEQLHHHQQIPFDPDERRRDKRPNIDTSTPEHPFVTFQNSPIFPLIKDFLLETDQQQRTMNLIEQFRTTNPKLYSAIRADRERFLRLFGMNIDYEIIVRDLDNINRFFGTALHFTNEEFRDIESLIAMGYSQDECVQVYITCGRDVRAAALILTSQ</sequence>
<keyword evidence="6" id="KW-1185">Reference proteome</keyword>
<dbReference type="InterPro" id="IPR004806">
    <property type="entry name" value="Rad23"/>
</dbReference>
<gene>
    <name evidence="5" type="primary">20203865</name>
    <name evidence="4" type="ORF">HELRODRAFT_171966</name>
</gene>
<keyword evidence="1" id="KW-0539">Nucleus</keyword>
<keyword evidence="1" id="KW-0963">Cytoplasm</keyword>
<reference evidence="6" key="1">
    <citation type="submission" date="2012-12" db="EMBL/GenBank/DDBJ databases">
        <authorList>
            <person name="Hellsten U."/>
            <person name="Grimwood J."/>
            <person name="Chapman J.A."/>
            <person name="Shapiro H."/>
            <person name="Aerts A."/>
            <person name="Otillar R.P."/>
            <person name="Terry A.Y."/>
            <person name="Boore J.L."/>
            <person name="Simakov O."/>
            <person name="Marletaz F."/>
            <person name="Cho S.-J."/>
            <person name="Edsinger-Gonzales E."/>
            <person name="Havlak P."/>
            <person name="Kuo D.-H."/>
            <person name="Larsson T."/>
            <person name="Lv J."/>
            <person name="Arendt D."/>
            <person name="Savage R."/>
            <person name="Osoegawa K."/>
            <person name="de Jong P."/>
            <person name="Lindberg D.R."/>
            <person name="Seaver E.C."/>
            <person name="Weisblat D.A."/>
            <person name="Putnam N.H."/>
            <person name="Grigoriev I.V."/>
            <person name="Rokhsar D.S."/>
        </authorList>
    </citation>
    <scope>NUCLEOTIDE SEQUENCE</scope>
</reference>
<dbReference type="GO" id="GO:0006289">
    <property type="term" value="P:nucleotide-excision repair"/>
    <property type="evidence" value="ECO:0007669"/>
    <property type="project" value="UniProtKB-UniRule"/>
</dbReference>
<reference evidence="4 6" key="2">
    <citation type="journal article" date="2013" name="Nature">
        <title>Insights into bilaterian evolution from three spiralian genomes.</title>
        <authorList>
            <person name="Simakov O."/>
            <person name="Marletaz F."/>
            <person name="Cho S.J."/>
            <person name="Edsinger-Gonzales E."/>
            <person name="Havlak P."/>
            <person name="Hellsten U."/>
            <person name="Kuo D.H."/>
            <person name="Larsson T."/>
            <person name="Lv J."/>
            <person name="Arendt D."/>
            <person name="Savage R."/>
            <person name="Osoegawa K."/>
            <person name="de Jong P."/>
            <person name="Grimwood J."/>
            <person name="Chapman J.A."/>
            <person name="Shapiro H."/>
            <person name="Aerts A."/>
            <person name="Otillar R.P."/>
            <person name="Terry A.Y."/>
            <person name="Boore J.L."/>
            <person name="Grigoriev I.V."/>
            <person name="Lindberg D.R."/>
            <person name="Seaver E.C."/>
            <person name="Weisblat D.A."/>
            <person name="Putnam N.H."/>
            <person name="Rokhsar D.S."/>
        </authorList>
    </citation>
    <scope>NUCLEOTIDE SEQUENCE</scope>
</reference>
<feature type="compositionally biased region" description="Basic and acidic residues" evidence="2">
    <location>
        <begin position="40"/>
        <end position="50"/>
    </location>
</feature>
<dbReference type="GO" id="GO:0003684">
    <property type="term" value="F:damaged DNA binding"/>
    <property type="evidence" value="ECO:0007669"/>
    <property type="project" value="UniProtKB-UniRule"/>
</dbReference>
<dbReference type="EnsemblMetazoa" id="HelroT171966">
    <property type="protein sequence ID" value="HelroP171966"/>
    <property type="gene ID" value="HelroG171966"/>
</dbReference>
<dbReference type="GO" id="GO:0005634">
    <property type="term" value="C:nucleus"/>
    <property type="evidence" value="ECO:0007669"/>
    <property type="project" value="UniProtKB-SubCell"/>
</dbReference>
<dbReference type="PROSITE" id="PS50030">
    <property type="entry name" value="UBA"/>
    <property type="match status" value="1"/>
</dbReference>
<keyword evidence="1" id="KW-0234">DNA repair</keyword>
<dbReference type="SMART" id="SM00165">
    <property type="entry name" value="UBA"/>
    <property type="match status" value="1"/>
</dbReference>
<evidence type="ECO:0000256" key="2">
    <source>
        <dbReference type="SAM" id="MobiDB-lite"/>
    </source>
</evidence>
<evidence type="ECO:0000313" key="5">
    <source>
        <dbReference type="EnsemblMetazoa" id="HelroP171966"/>
    </source>
</evidence>
<feature type="region of interest" description="Disordered" evidence="2">
    <location>
        <begin position="1"/>
        <end position="59"/>
    </location>
</feature>
<dbReference type="AlphaFoldDB" id="T1F4W6"/>
<reference evidence="5" key="3">
    <citation type="submission" date="2015-06" db="UniProtKB">
        <authorList>
            <consortium name="EnsemblMetazoa"/>
        </authorList>
    </citation>
    <scope>IDENTIFICATION</scope>
</reference>
<dbReference type="GeneID" id="20203865"/>
<dbReference type="InterPro" id="IPR009060">
    <property type="entry name" value="UBA-like_sf"/>
</dbReference>
<dbReference type="SUPFAM" id="SSF101238">
    <property type="entry name" value="XPC-binding domain"/>
    <property type="match status" value="1"/>
</dbReference>
<feature type="domain" description="UBA" evidence="3">
    <location>
        <begin position="140"/>
        <end position="182"/>
    </location>
</feature>
<dbReference type="KEGG" id="hro:HELRODRAFT_171966"/>
<dbReference type="EMBL" id="KB096411">
    <property type="protein sequence ID" value="ESO04958.1"/>
    <property type="molecule type" value="Genomic_DNA"/>
</dbReference>
<evidence type="ECO:0000313" key="6">
    <source>
        <dbReference type="Proteomes" id="UP000015101"/>
    </source>
</evidence>
<name>T1F4W6_HELRO</name>
<dbReference type="SUPFAM" id="SSF46934">
    <property type="entry name" value="UBA-like"/>
    <property type="match status" value="1"/>
</dbReference>
<comment type="subcellular location">
    <subcellularLocation>
        <location evidence="1">Nucleus</location>
    </subcellularLocation>
    <subcellularLocation>
        <location evidence="1">Cytoplasm</location>
    </subcellularLocation>
</comment>
<dbReference type="GO" id="GO:0043161">
    <property type="term" value="P:proteasome-mediated ubiquitin-dependent protein catabolic process"/>
    <property type="evidence" value="ECO:0007669"/>
    <property type="project" value="UniProtKB-UniRule"/>
</dbReference>